<reference evidence="2 3" key="1">
    <citation type="submission" date="2021-08" db="EMBL/GenBank/DDBJ databases">
        <title>The highly contiguous genome resource for Trichoderma semiorbis FJ059, a fungal antagonistic to plant pathogens.</title>
        <authorList>
            <person name="Liu T."/>
        </authorList>
    </citation>
    <scope>NUCLEOTIDE SEQUENCE [LARGE SCALE GENOMIC DNA]</scope>
    <source>
        <strain evidence="2 3">FJ059</strain>
    </source>
</reference>
<dbReference type="Proteomes" id="UP000826573">
    <property type="component" value="Unassembled WGS sequence"/>
</dbReference>
<name>A0A9P8HDV5_9HYPO</name>
<dbReference type="EMBL" id="JAIMJC010000005">
    <property type="protein sequence ID" value="KAH0524321.1"/>
    <property type="molecule type" value="Genomic_DNA"/>
</dbReference>
<keyword evidence="3" id="KW-1185">Reference proteome</keyword>
<evidence type="ECO:0000256" key="1">
    <source>
        <dbReference type="SAM" id="MobiDB-lite"/>
    </source>
</evidence>
<sequence length="91" mass="10203">MHRAVLMMSMPGDNDQDRGLDTKVIAIQAYTFALQELSRNFEEAKKTQDILIATLILMAYFECFAGAQLDTFHGTPASKQNSLNTTSIDMR</sequence>
<proteinExistence type="predicted"/>
<dbReference type="AlphaFoldDB" id="A0A9P8HDV5"/>
<evidence type="ECO:0000313" key="2">
    <source>
        <dbReference type="EMBL" id="KAH0524321.1"/>
    </source>
</evidence>
<gene>
    <name evidence="2" type="ORF">TsFJ059_006850</name>
</gene>
<feature type="region of interest" description="Disordered" evidence="1">
    <location>
        <begin position="72"/>
        <end position="91"/>
    </location>
</feature>
<evidence type="ECO:0000313" key="3">
    <source>
        <dbReference type="Proteomes" id="UP000826573"/>
    </source>
</evidence>
<comment type="caution">
    <text evidence="2">The sequence shown here is derived from an EMBL/GenBank/DDBJ whole genome shotgun (WGS) entry which is preliminary data.</text>
</comment>
<protein>
    <submittedName>
        <fullName evidence="2">Uncharacterized protein</fullName>
    </submittedName>
</protein>
<organism evidence="2 3">
    <name type="scientific">Trichoderma semiorbis</name>
    <dbReference type="NCBI Taxonomy" id="1491008"/>
    <lineage>
        <taxon>Eukaryota</taxon>
        <taxon>Fungi</taxon>
        <taxon>Dikarya</taxon>
        <taxon>Ascomycota</taxon>
        <taxon>Pezizomycotina</taxon>
        <taxon>Sordariomycetes</taxon>
        <taxon>Hypocreomycetidae</taxon>
        <taxon>Hypocreales</taxon>
        <taxon>Hypocreaceae</taxon>
        <taxon>Trichoderma</taxon>
    </lineage>
</organism>
<accession>A0A9P8HDV5</accession>
<feature type="compositionally biased region" description="Polar residues" evidence="1">
    <location>
        <begin position="77"/>
        <end position="91"/>
    </location>
</feature>